<evidence type="ECO:0000256" key="3">
    <source>
        <dbReference type="ARBA" id="ARBA00022475"/>
    </source>
</evidence>
<keyword evidence="10" id="KW-1185">Reference proteome</keyword>
<dbReference type="EMBL" id="CACTIH010005439">
    <property type="protein sequence ID" value="CAA2992639.1"/>
    <property type="molecule type" value="Genomic_DNA"/>
</dbReference>
<accession>A0A8S0SK32</accession>
<comment type="subcellular location">
    <subcellularLocation>
        <location evidence="1 7">Cell membrane</location>
        <topology evidence="1 7">Multi-pass membrane protein</topology>
    </subcellularLocation>
</comment>
<dbReference type="GO" id="GO:0005886">
    <property type="term" value="C:plasma membrane"/>
    <property type="evidence" value="ECO:0007669"/>
    <property type="project" value="UniProtKB-SubCell"/>
</dbReference>
<gene>
    <name evidence="9" type="ORF">OLEA9_A078988</name>
</gene>
<dbReference type="Pfam" id="PF06258">
    <property type="entry name" value="Mito_fiss_Elm1"/>
    <property type="match status" value="1"/>
</dbReference>
<proteinExistence type="inferred from homology"/>
<comment type="caution">
    <text evidence="9">The sequence shown here is derived from an EMBL/GenBank/DDBJ whole genome shotgun (WGS) entry which is preliminary data.</text>
</comment>
<dbReference type="GO" id="GO:0005741">
    <property type="term" value="C:mitochondrial outer membrane"/>
    <property type="evidence" value="ECO:0007669"/>
    <property type="project" value="TreeGrafter"/>
</dbReference>
<sequence>MTFLGRCKYGADLANQLAASLQNVLPTCGSLRLSFSRRTPKSVSDILVGELGKHPKVYIWNGEDPNPHMGHLAWGDAFVITADSVTMLSEACSTGKPVYVFGTELCTWKFADFLKSLQNRGAVRPFTGKENVLCDRHGNCHKLPYSLHPLSIVCIASPFAIGARLLRIIFDTVMVTLTTSIAGSSAAIVYLAHNGNSNANWLAICQ</sequence>
<evidence type="ECO:0000256" key="6">
    <source>
        <dbReference type="ARBA" id="ARBA00023136"/>
    </source>
</evidence>
<dbReference type="PANTHER" id="PTHR33986:SF17">
    <property type="entry name" value="MITOCHONDRIAL FISSION PROTEIN ELM1"/>
    <property type="match status" value="1"/>
</dbReference>
<evidence type="ECO:0000256" key="1">
    <source>
        <dbReference type="ARBA" id="ARBA00004651"/>
    </source>
</evidence>
<protein>
    <recommendedName>
        <fullName evidence="7">CASP-like protein</fullName>
    </recommendedName>
</protein>
<dbReference type="SUPFAM" id="SSF53756">
    <property type="entry name" value="UDP-Glycosyltransferase/glycogen phosphorylase"/>
    <property type="match status" value="1"/>
</dbReference>
<dbReference type="GO" id="GO:0000266">
    <property type="term" value="P:mitochondrial fission"/>
    <property type="evidence" value="ECO:0007669"/>
    <property type="project" value="TreeGrafter"/>
</dbReference>
<dbReference type="PANTHER" id="PTHR33986">
    <property type="entry name" value="OS02G0535700 PROTEIN"/>
    <property type="match status" value="1"/>
</dbReference>
<evidence type="ECO:0000259" key="8">
    <source>
        <dbReference type="Pfam" id="PF04535"/>
    </source>
</evidence>
<comment type="similarity">
    <text evidence="2 7">Belongs to the Casparian strip membrane proteins (CASP) family.</text>
</comment>
<keyword evidence="5" id="KW-1133">Transmembrane helix</keyword>
<dbReference type="AlphaFoldDB" id="A0A8S0SK32"/>
<dbReference type="Gramene" id="OE9A078988T2">
    <property type="protein sequence ID" value="OE9A078988C2"/>
    <property type="gene ID" value="OE9A078988"/>
</dbReference>
<evidence type="ECO:0000313" key="9">
    <source>
        <dbReference type="EMBL" id="CAA2992639.1"/>
    </source>
</evidence>
<dbReference type="InterPro" id="IPR009367">
    <property type="entry name" value="Elm1-like"/>
</dbReference>
<evidence type="ECO:0000256" key="7">
    <source>
        <dbReference type="RuleBase" id="RU361233"/>
    </source>
</evidence>
<dbReference type="Pfam" id="PF04535">
    <property type="entry name" value="CASP_dom"/>
    <property type="match status" value="1"/>
</dbReference>
<evidence type="ECO:0000256" key="2">
    <source>
        <dbReference type="ARBA" id="ARBA00007651"/>
    </source>
</evidence>
<evidence type="ECO:0000256" key="5">
    <source>
        <dbReference type="ARBA" id="ARBA00022989"/>
    </source>
</evidence>
<dbReference type="InterPro" id="IPR006702">
    <property type="entry name" value="CASP_dom"/>
</dbReference>
<evidence type="ECO:0000256" key="4">
    <source>
        <dbReference type="ARBA" id="ARBA00022692"/>
    </source>
</evidence>
<organism evidence="9 10">
    <name type="scientific">Olea europaea subsp. europaea</name>
    <dbReference type="NCBI Taxonomy" id="158383"/>
    <lineage>
        <taxon>Eukaryota</taxon>
        <taxon>Viridiplantae</taxon>
        <taxon>Streptophyta</taxon>
        <taxon>Embryophyta</taxon>
        <taxon>Tracheophyta</taxon>
        <taxon>Spermatophyta</taxon>
        <taxon>Magnoliopsida</taxon>
        <taxon>eudicotyledons</taxon>
        <taxon>Gunneridae</taxon>
        <taxon>Pentapetalae</taxon>
        <taxon>asterids</taxon>
        <taxon>lamiids</taxon>
        <taxon>Lamiales</taxon>
        <taxon>Oleaceae</taxon>
        <taxon>Oleeae</taxon>
        <taxon>Olea</taxon>
    </lineage>
</organism>
<dbReference type="OrthoDB" id="1856981at2759"/>
<dbReference type="Proteomes" id="UP000594638">
    <property type="component" value="Unassembled WGS sequence"/>
</dbReference>
<keyword evidence="3 7" id="KW-1003">Cell membrane</keyword>
<keyword evidence="6" id="KW-0472">Membrane</keyword>
<feature type="domain" description="Casparian strip membrane protein" evidence="8">
    <location>
        <begin position="149"/>
        <end position="206"/>
    </location>
</feature>
<keyword evidence="4" id="KW-0812">Transmembrane</keyword>
<evidence type="ECO:0000313" key="10">
    <source>
        <dbReference type="Proteomes" id="UP000594638"/>
    </source>
</evidence>
<reference evidence="9 10" key="1">
    <citation type="submission" date="2019-12" db="EMBL/GenBank/DDBJ databases">
        <authorList>
            <person name="Alioto T."/>
            <person name="Alioto T."/>
            <person name="Gomez Garrido J."/>
        </authorList>
    </citation>
    <scope>NUCLEOTIDE SEQUENCE [LARGE SCALE GENOMIC DNA]</scope>
</reference>
<comment type="subunit">
    <text evidence="7">Homodimer and heterodimers.</text>
</comment>
<name>A0A8S0SK32_OLEEU</name>